<evidence type="ECO:0000313" key="5">
    <source>
        <dbReference type="Proteomes" id="UP001596135"/>
    </source>
</evidence>
<proteinExistence type="predicted"/>
<reference evidence="5" key="1">
    <citation type="journal article" date="2019" name="Int. J. Syst. Evol. Microbiol.">
        <title>The Global Catalogue of Microorganisms (GCM) 10K type strain sequencing project: providing services to taxonomists for standard genome sequencing and annotation.</title>
        <authorList>
            <consortium name="The Broad Institute Genomics Platform"/>
            <consortium name="The Broad Institute Genome Sequencing Center for Infectious Disease"/>
            <person name="Wu L."/>
            <person name="Ma J."/>
        </authorList>
    </citation>
    <scope>NUCLEOTIDE SEQUENCE [LARGE SCALE GENOMIC DNA]</scope>
    <source>
        <strain evidence="5">CCUG 54522</strain>
    </source>
</reference>
<keyword evidence="5" id="KW-1185">Reference proteome</keyword>
<evidence type="ECO:0000256" key="3">
    <source>
        <dbReference type="SAM" id="SignalP"/>
    </source>
</evidence>
<evidence type="ECO:0000256" key="2">
    <source>
        <dbReference type="SAM" id="Phobius"/>
    </source>
</evidence>
<name>A0ABW1LGV9_9ACTN</name>
<comment type="caution">
    <text evidence="4">The sequence shown here is derived from an EMBL/GenBank/DDBJ whole genome shotgun (WGS) entry which is preliminary data.</text>
</comment>
<feature type="compositionally biased region" description="Low complexity" evidence="1">
    <location>
        <begin position="416"/>
        <end position="434"/>
    </location>
</feature>
<organism evidence="4 5">
    <name type="scientific">Nocardioides hankookensis</name>
    <dbReference type="NCBI Taxonomy" id="443157"/>
    <lineage>
        <taxon>Bacteria</taxon>
        <taxon>Bacillati</taxon>
        <taxon>Actinomycetota</taxon>
        <taxon>Actinomycetes</taxon>
        <taxon>Propionibacteriales</taxon>
        <taxon>Nocardioidaceae</taxon>
        <taxon>Nocardioides</taxon>
    </lineage>
</organism>
<accession>A0ABW1LGV9</accession>
<keyword evidence="3" id="KW-0732">Signal</keyword>
<dbReference type="Proteomes" id="UP001596135">
    <property type="component" value="Unassembled WGS sequence"/>
</dbReference>
<keyword evidence="2" id="KW-0812">Transmembrane</keyword>
<feature type="signal peptide" evidence="3">
    <location>
        <begin position="1"/>
        <end position="24"/>
    </location>
</feature>
<evidence type="ECO:0000256" key="1">
    <source>
        <dbReference type="SAM" id="MobiDB-lite"/>
    </source>
</evidence>
<gene>
    <name evidence="4" type="ORF">ACFPYL_08975</name>
</gene>
<protein>
    <submittedName>
        <fullName evidence="4">Uncharacterized protein</fullName>
    </submittedName>
</protein>
<feature type="compositionally biased region" description="Acidic residues" evidence="1">
    <location>
        <begin position="399"/>
        <end position="415"/>
    </location>
</feature>
<dbReference type="EMBL" id="JBHSRJ010000004">
    <property type="protein sequence ID" value="MFC6043205.1"/>
    <property type="molecule type" value="Genomic_DNA"/>
</dbReference>
<keyword evidence="2" id="KW-0472">Membrane</keyword>
<sequence>MRSGVRVLAALLVVGSAASYGLVAAGTAQAVASPTGGCWTYTPSAAALDAPPASDVSTSLGPWTTVADGGYTLTTAGATAVGGERTVTATIGSGPVVSTTAAVTGTASFLLSVDGTALADPVEVPFTADAGDPVEDLVAEVDVPIAAAGAHQVRLDAVYLDVPGQSLRVACNGQGSGTAGGPNPATTPLPTDLTSSYNAVASATAVVTAVADQAVLDAGRPSDVVSVDLTGLASSAAASLQLCSTADVCTTVGDVVTEPDGSATTTFMVPAGAPVGTGILRVDDGTSRVDTGFTVLGAQTVVAAEALETDSTVVTLTGTGWDPQRPVIIRGYAGTDSSAEATSDPDVVVDVDATGGFTADFEVSDEDTESVIADQARSASHIGAVYLISGVIGGAVTDDPTDPDEDDPTTDDPAGDADTPGSTVTTPGSVTTPDVVPPDDIPLPGDVPVEEPESETPAATTAEADLSVSEAHLDGHTTLGELFGGAPERDLVFLVENVGDTTVDNPIVRVTVGRTDDVEPEVVPVEVKALDPGEQAVVTVPLELPMAAFGTYHVVGQVGDTGLGAFQVEWTTYPWGLFALNALALVLLAVGIRHRVTERRRVAAAALPAVGDADAVVDTEAAEAWWAYRAGVGPKPSDPVVVPVGFTTVAPPPPPEEPMSGEAVVDLDAAETWWRRRAERSGSHAS</sequence>
<feature type="chain" id="PRO_5045063453" evidence="3">
    <location>
        <begin position="25"/>
        <end position="686"/>
    </location>
</feature>
<keyword evidence="2" id="KW-1133">Transmembrane helix</keyword>
<feature type="transmembrane region" description="Helical" evidence="2">
    <location>
        <begin position="573"/>
        <end position="592"/>
    </location>
</feature>
<feature type="region of interest" description="Disordered" evidence="1">
    <location>
        <begin position="395"/>
        <end position="463"/>
    </location>
</feature>
<dbReference type="RefSeq" id="WP_379153075.1">
    <property type="nucleotide sequence ID" value="NZ_JBHSRJ010000004.1"/>
</dbReference>
<evidence type="ECO:0000313" key="4">
    <source>
        <dbReference type="EMBL" id="MFC6043205.1"/>
    </source>
</evidence>